<evidence type="ECO:0000313" key="4">
    <source>
        <dbReference type="Proteomes" id="UP000011081"/>
    </source>
</evidence>
<evidence type="ECO:0000256" key="2">
    <source>
        <dbReference type="SAM" id="SignalP"/>
    </source>
</evidence>
<accession>L2GT31</accession>
<feature type="non-terminal residue" evidence="3">
    <location>
        <position position="316"/>
    </location>
</feature>
<dbReference type="EMBL" id="GL877431">
    <property type="protein sequence ID" value="ELA46826.1"/>
    <property type="molecule type" value="Genomic_DNA"/>
</dbReference>
<dbReference type="InParanoid" id="L2GT31"/>
<dbReference type="RefSeq" id="XP_008074687.1">
    <property type="nucleotide sequence ID" value="XM_008076496.1"/>
</dbReference>
<feature type="signal peptide" evidence="2">
    <location>
        <begin position="1"/>
        <end position="17"/>
    </location>
</feature>
<dbReference type="GeneID" id="19879544"/>
<feature type="compositionally biased region" description="Gly residues" evidence="1">
    <location>
        <begin position="282"/>
        <end position="316"/>
    </location>
</feature>
<gene>
    <name evidence="3" type="ORF">VCUG_01670</name>
</gene>
<keyword evidence="2" id="KW-0732">Signal</keyword>
<feature type="chain" id="PRO_5003959983" evidence="2">
    <location>
        <begin position="18"/>
        <end position="316"/>
    </location>
</feature>
<dbReference type="Proteomes" id="UP000011081">
    <property type="component" value="Unassembled WGS sequence"/>
</dbReference>
<keyword evidence="4" id="KW-1185">Reference proteome</keyword>
<evidence type="ECO:0000256" key="1">
    <source>
        <dbReference type="SAM" id="MobiDB-lite"/>
    </source>
</evidence>
<reference evidence="4" key="1">
    <citation type="submission" date="2011-03" db="EMBL/GenBank/DDBJ databases">
        <title>The genome sequence of Vavraia culicis strain floridensis.</title>
        <authorList>
            <consortium name="The Broad Institute Genome Sequencing Platform"/>
            <person name="Cuomo C."/>
            <person name="Becnel J."/>
            <person name="Sanscrainte N."/>
            <person name="Young S.K."/>
            <person name="Zeng Q."/>
            <person name="Gargeya S."/>
            <person name="Fitzgerald M."/>
            <person name="Haas B."/>
            <person name="Abouelleil A."/>
            <person name="Alvarado L."/>
            <person name="Arachchi H.M."/>
            <person name="Berlin A."/>
            <person name="Chapman S.B."/>
            <person name="Gearin G."/>
            <person name="Goldberg J."/>
            <person name="Griggs A."/>
            <person name="Gujja S."/>
            <person name="Hansen M."/>
            <person name="Heiman D."/>
            <person name="Howarth C."/>
            <person name="Larimer J."/>
            <person name="Lui A."/>
            <person name="MacDonald P.J.P."/>
            <person name="McCowen C."/>
            <person name="Montmayeur A."/>
            <person name="Murphy C."/>
            <person name="Neiman D."/>
            <person name="Pearson M."/>
            <person name="Priest M."/>
            <person name="Roberts A."/>
            <person name="Saif S."/>
            <person name="Shea T."/>
            <person name="Sisk P."/>
            <person name="Stolte C."/>
            <person name="Sykes S."/>
            <person name="Wortman J."/>
            <person name="Nusbaum C."/>
            <person name="Birren B."/>
        </authorList>
    </citation>
    <scope>NUCLEOTIDE SEQUENCE [LARGE SCALE GENOMIC DNA]</scope>
    <source>
        <strain evidence="4">floridensis</strain>
    </source>
</reference>
<feature type="region of interest" description="Disordered" evidence="1">
    <location>
        <begin position="276"/>
        <end position="316"/>
    </location>
</feature>
<proteinExistence type="predicted"/>
<name>L2GT31_VAVCU</name>
<organism evidence="3 4">
    <name type="scientific">Vavraia culicis (isolate floridensis)</name>
    <name type="common">Microsporidian parasite</name>
    <dbReference type="NCBI Taxonomy" id="948595"/>
    <lineage>
        <taxon>Eukaryota</taxon>
        <taxon>Fungi</taxon>
        <taxon>Fungi incertae sedis</taxon>
        <taxon>Microsporidia</taxon>
        <taxon>Pleistophoridae</taxon>
        <taxon>Vavraia</taxon>
    </lineage>
</organism>
<protein>
    <submittedName>
        <fullName evidence="3">Uncharacterized protein</fullName>
    </submittedName>
</protein>
<dbReference type="VEuPathDB" id="MicrosporidiaDB:VCUG_01670"/>
<dbReference type="AlphaFoldDB" id="L2GT31"/>
<sequence length="316" mass="34956">MLLYLFTSLVLSVPCDSMGRDGSFGGRKSSRACPLTVLLSECGLSVDKECFSTDSYGCGSSPCSRRPKRHPCYTLFDVFEVKPEIVCFDFMCGKLKTCTFAASYLLDVQEALRCNVIDGNALNFIMRRFLWYVRDHPKLPRQALEVPWHCTKWVLDPCKVFHCLESVVLRNLILRKLFIKFLTTLSNELIAILRHEMKMCKPRRKAGTIICLPLEVVYLQTIFEVVKHLLACATMVQKGYVEDMKKFEVADILVLNGTDPANPGKNKNYVVRLRRPLDENGNGNGDGNGGNGNGNGNGGNGNGNGNGGNGNGNGNG</sequence>
<evidence type="ECO:0000313" key="3">
    <source>
        <dbReference type="EMBL" id="ELA46826.1"/>
    </source>
</evidence>
<dbReference type="HOGENOM" id="CLU_881568_0_0_1"/>